<sequence>MNRLQKFIATVSLPVTLSLAGCGEPVAENNAVYLLIDTSGTYTAELNKAQAIINYLLANLDSGDSMAVARIDSGSFSEKDIIAKTTFDMRPSAANDQKRRFKQAIDQFAAGLSHGSANTDISGGVLQATQYLNETGAGNKYVFIFSDLEEDLPDDHIRDFPISLDNIHVVALNVTKLRSDNIDPRDYLSRLANWQNRVVDGGGDWRVLNDLERMEKLLALQ</sequence>
<dbReference type="InterPro" id="IPR036465">
    <property type="entry name" value="vWFA_dom_sf"/>
</dbReference>
<dbReference type="PROSITE" id="PS51257">
    <property type="entry name" value="PROKAR_LIPOPROTEIN"/>
    <property type="match status" value="1"/>
</dbReference>
<gene>
    <name evidence="2" type="ORF">ACFOMG_00805</name>
</gene>
<comment type="caution">
    <text evidence="2">The sequence shown here is derived from an EMBL/GenBank/DDBJ whole genome shotgun (WGS) entry which is preliminary data.</text>
</comment>
<evidence type="ECO:0000259" key="1">
    <source>
        <dbReference type="PROSITE" id="PS50234"/>
    </source>
</evidence>
<evidence type="ECO:0000313" key="3">
    <source>
        <dbReference type="Proteomes" id="UP001595722"/>
    </source>
</evidence>
<feature type="domain" description="VWFA" evidence="1">
    <location>
        <begin position="31"/>
        <end position="221"/>
    </location>
</feature>
<name>A0ABV7VQ10_9GAMM</name>
<dbReference type="InterPro" id="IPR002035">
    <property type="entry name" value="VWF_A"/>
</dbReference>
<dbReference type="EMBL" id="JBHRYB010000001">
    <property type="protein sequence ID" value="MFC3678646.1"/>
    <property type="molecule type" value="Genomic_DNA"/>
</dbReference>
<dbReference type="RefSeq" id="WP_376864196.1">
    <property type="nucleotide sequence ID" value="NZ_JBHRYB010000001.1"/>
</dbReference>
<evidence type="ECO:0000313" key="2">
    <source>
        <dbReference type="EMBL" id="MFC3678646.1"/>
    </source>
</evidence>
<dbReference type="Gene3D" id="3.40.50.410">
    <property type="entry name" value="von Willebrand factor, type A domain"/>
    <property type="match status" value="1"/>
</dbReference>
<dbReference type="SUPFAM" id="SSF53300">
    <property type="entry name" value="vWA-like"/>
    <property type="match status" value="1"/>
</dbReference>
<dbReference type="PROSITE" id="PS50234">
    <property type="entry name" value="VWFA"/>
    <property type="match status" value="1"/>
</dbReference>
<keyword evidence="3" id="KW-1185">Reference proteome</keyword>
<dbReference type="Proteomes" id="UP001595722">
    <property type="component" value="Unassembled WGS sequence"/>
</dbReference>
<proteinExistence type="predicted"/>
<organism evidence="2 3">
    <name type="scientific">Bacterioplanoides pacificum</name>
    <dbReference type="NCBI Taxonomy" id="1171596"/>
    <lineage>
        <taxon>Bacteria</taxon>
        <taxon>Pseudomonadati</taxon>
        <taxon>Pseudomonadota</taxon>
        <taxon>Gammaproteobacteria</taxon>
        <taxon>Oceanospirillales</taxon>
        <taxon>Oceanospirillaceae</taxon>
        <taxon>Bacterioplanoides</taxon>
    </lineage>
</organism>
<protein>
    <submittedName>
        <fullName evidence="2">VWA domain-containing protein</fullName>
    </submittedName>
</protein>
<reference evidence="3" key="1">
    <citation type="journal article" date="2019" name="Int. J. Syst. Evol. Microbiol.">
        <title>The Global Catalogue of Microorganisms (GCM) 10K type strain sequencing project: providing services to taxonomists for standard genome sequencing and annotation.</title>
        <authorList>
            <consortium name="The Broad Institute Genomics Platform"/>
            <consortium name="The Broad Institute Genome Sequencing Center for Infectious Disease"/>
            <person name="Wu L."/>
            <person name="Ma J."/>
        </authorList>
    </citation>
    <scope>NUCLEOTIDE SEQUENCE [LARGE SCALE GENOMIC DNA]</scope>
    <source>
        <strain evidence="3">KCTC 42424</strain>
    </source>
</reference>
<accession>A0ABV7VQ10</accession>